<protein>
    <submittedName>
        <fullName evidence="1">Uncharacterized protein</fullName>
    </submittedName>
</protein>
<gene>
    <name evidence="1" type="ORF">EAH77_15540</name>
</gene>
<dbReference type="RefSeq" id="WP_140473706.1">
    <property type="nucleotide sequence ID" value="NZ_RCZD01000008.1"/>
</dbReference>
<dbReference type="AlphaFoldDB" id="A0A502GEL3"/>
<reference evidence="1 2" key="1">
    <citation type="journal article" date="2019" name="Environ. Microbiol.">
        <title>Species interactions and distinct microbial communities in high Arctic permafrost affected cryosols are associated with the CH4 and CO2 gas fluxes.</title>
        <authorList>
            <person name="Altshuler I."/>
            <person name="Hamel J."/>
            <person name="Turney S."/>
            <person name="Magnuson E."/>
            <person name="Levesque R."/>
            <person name="Greer C."/>
            <person name="Whyte L.G."/>
        </authorList>
    </citation>
    <scope>NUCLEOTIDE SEQUENCE [LARGE SCALE GENOMIC DNA]</scope>
    <source>
        <strain evidence="1 2">E4</strain>
    </source>
</reference>
<organism evidence="1 2">
    <name type="scientific">Ewingella americana</name>
    <dbReference type="NCBI Taxonomy" id="41202"/>
    <lineage>
        <taxon>Bacteria</taxon>
        <taxon>Pseudomonadati</taxon>
        <taxon>Pseudomonadota</taxon>
        <taxon>Gammaproteobacteria</taxon>
        <taxon>Enterobacterales</taxon>
        <taxon>Yersiniaceae</taxon>
        <taxon>Ewingella</taxon>
    </lineage>
</organism>
<proteinExistence type="predicted"/>
<name>A0A502GEL3_9GAMM</name>
<sequence length="217" mass="24499">MTSTLVVRVGLLECPDLHSQITELFSANTDFSIEVKSIMKADLAVLTAFDILICEPHTALHEVSDLLYKLEDSVANELLISVVSSEEDLKYVGTLIKRVALRKDGFRNLAVYFNDDSMLIVPRSGAEKLKSLYAEDITSQNVLAIEYPENSGEYVHVSNFKPLLVVAPEDKPKIPEFNRWMHWLNSFGLLQVSLDDSERLAELNDSEAVLIYRYTDD</sequence>
<evidence type="ECO:0000313" key="1">
    <source>
        <dbReference type="EMBL" id="TPG59978.1"/>
    </source>
</evidence>
<comment type="caution">
    <text evidence="1">The sequence shown here is derived from an EMBL/GenBank/DDBJ whole genome shotgun (WGS) entry which is preliminary data.</text>
</comment>
<dbReference type="Proteomes" id="UP000317663">
    <property type="component" value="Unassembled WGS sequence"/>
</dbReference>
<evidence type="ECO:0000313" key="2">
    <source>
        <dbReference type="Proteomes" id="UP000317663"/>
    </source>
</evidence>
<accession>A0A502GEL3</accession>
<dbReference type="EMBL" id="RCZD01000008">
    <property type="protein sequence ID" value="TPG59978.1"/>
    <property type="molecule type" value="Genomic_DNA"/>
</dbReference>
<keyword evidence="2" id="KW-1185">Reference proteome</keyword>